<reference evidence="2" key="1">
    <citation type="submission" date="2015-11" db="EMBL/GenBank/DDBJ databases">
        <title>De novo transcriptome assembly of four potential Pierce s Disease insect vectors from Arizona vineyards.</title>
        <authorList>
            <person name="Tassone E.E."/>
        </authorList>
    </citation>
    <scope>NUCLEOTIDE SEQUENCE</scope>
</reference>
<organism evidence="2">
    <name type="scientific">Graphocephala atropunctata</name>
    <dbReference type="NCBI Taxonomy" id="36148"/>
    <lineage>
        <taxon>Eukaryota</taxon>
        <taxon>Metazoa</taxon>
        <taxon>Ecdysozoa</taxon>
        <taxon>Arthropoda</taxon>
        <taxon>Hexapoda</taxon>
        <taxon>Insecta</taxon>
        <taxon>Pterygota</taxon>
        <taxon>Neoptera</taxon>
        <taxon>Paraneoptera</taxon>
        <taxon>Hemiptera</taxon>
        <taxon>Auchenorrhyncha</taxon>
        <taxon>Membracoidea</taxon>
        <taxon>Cicadellidae</taxon>
        <taxon>Cicadellinae</taxon>
        <taxon>Cicadellini</taxon>
        <taxon>Graphocephala</taxon>
    </lineage>
</organism>
<dbReference type="EMBL" id="GEBQ01011478">
    <property type="protein sequence ID" value="JAT28499.1"/>
    <property type="molecule type" value="Transcribed_RNA"/>
</dbReference>
<evidence type="ECO:0000313" key="3">
    <source>
        <dbReference type="EMBL" id="JAT28499.1"/>
    </source>
</evidence>
<gene>
    <name evidence="2" type="ORF">g.24804</name>
    <name evidence="3" type="ORF">g.24806</name>
</gene>
<protein>
    <submittedName>
        <fullName evidence="2">Uncharacterized protein</fullName>
    </submittedName>
</protein>
<proteinExistence type="predicted"/>
<evidence type="ECO:0000313" key="2">
    <source>
        <dbReference type="EMBL" id="JAT20518.1"/>
    </source>
</evidence>
<dbReference type="AlphaFoldDB" id="A0A1B6L9Z5"/>
<name>A0A1B6L9Z5_9HEMI</name>
<sequence length="107" mass="12208">MNYTGNKSKKHQEKSKKYTQRNSTNDISAELNSLGILVSKPSIVKYHDKELYVYTVQSTSKRKVMEDLEFVIYIPINSGVRQVKSTRFSTGTSDRGDNRSSLSEQPN</sequence>
<feature type="region of interest" description="Disordered" evidence="1">
    <location>
        <begin position="82"/>
        <end position="107"/>
    </location>
</feature>
<evidence type="ECO:0000256" key="1">
    <source>
        <dbReference type="SAM" id="MobiDB-lite"/>
    </source>
</evidence>
<dbReference type="EMBL" id="GEBQ01019459">
    <property type="protein sequence ID" value="JAT20518.1"/>
    <property type="molecule type" value="Transcribed_RNA"/>
</dbReference>
<feature type="region of interest" description="Disordered" evidence="1">
    <location>
        <begin position="1"/>
        <end position="25"/>
    </location>
</feature>
<feature type="compositionally biased region" description="Basic residues" evidence="1">
    <location>
        <begin position="7"/>
        <end position="19"/>
    </location>
</feature>
<accession>A0A1B6L9Z5</accession>